<dbReference type="GO" id="GO:0005634">
    <property type="term" value="C:nucleus"/>
    <property type="evidence" value="ECO:0007669"/>
    <property type="project" value="TreeGrafter"/>
</dbReference>
<dbReference type="Proteomes" id="UP000694255">
    <property type="component" value="Unassembled WGS sequence"/>
</dbReference>
<dbReference type="OrthoDB" id="4062651at2759"/>
<keyword evidence="4" id="KW-0808">Transferase</keyword>
<dbReference type="GO" id="GO:0005524">
    <property type="term" value="F:ATP binding"/>
    <property type="evidence" value="ECO:0007669"/>
    <property type="project" value="UniProtKB-UniRule"/>
</dbReference>
<evidence type="ECO:0000256" key="3">
    <source>
        <dbReference type="PROSITE-ProRule" id="PRU10141"/>
    </source>
</evidence>
<dbReference type="PANTHER" id="PTHR44167">
    <property type="entry name" value="OVARIAN-SPECIFIC SERINE/THREONINE-PROTEIN KINASE LOK-RELATED"/>
    <property type="match status" value="1"/>
</dbReference>
<dbReference type="PROSITE" id="PS00107">
    <property type="entry name" value="PROTEIN_KINASE_ATP"/>
    <property type="match status" value="1"/>
</dbReference>
<dbReference type="GeneID" id="73472710"/>
<dbReference type="PROSITE" id="PS50011">
    <property type="entry name" value="PROTEIN_KINASE_DOM"/>
    <property type="match status" value="1"/>
</dbReference>
<keyword evidence="2 3" id="KW-0067">ATP-binding</keyword>
<dbReference type="PANTHER" id="PTHR44167:SF24">
    <property type="entry name" value="SERINE_THREONINE-PROTEIN KINASE CHK2"/>
    <property type="match status" value="1"/>
</dbReference>
<dbReference type="Pfam" id="PF00069">
    <property type="entry name" value="Pkinase"/>
    <property type="match status" value="1"/>
</dbReference>
<dbReference type="RefSeq" id="XP_049260877.1">
    <property type="nucleotide sequence ID" value="XM_049410027.1"/>
</dbReference>
<evidence type="ECO:0000256" key="2">
    <source>
        <dbReference type="ARBA" id="ARBA00022840"/>
    </source>
</evidence>
<dbReference type="InterPro" id="IPR017441">
    <property type="entry name" value="Protein_kinase_ATP_BS"/>
</dbReference>
<comment type="similarity">
    <text evidence="4">Belongs to the protein kinase superfamily.</text>
</comment>
<feature type="domain" description="Protein kinase" evidence="5">
    <location>
        <begin position="20"/>
        <end position="307"/>
    </location>
</feature>
<evidence type="ECO:0000313" key="7">
    <source>
        <dbReference type="Proteomes" id="UP000694255"/>
    </source>
</evidence>
<keyword evidence="7" id="KW-1185">Reference proteome</keyword>
<evidence type="ECO:0000313" key="6">
    <source>
        <dbReference type="EMBL" id="KAG7660644.1"/>
    </source>
</evidence>
<dbReference type="InterPro" id="IPR008271">
    <property type="entry name" value="Ser/Thr_kinase_AS"/>
</dbReference>
<dbReference type="GO" id="GO:0030447">
    <property type="term" value="P:filamentous growth"/>
    <property type="evidence" value="ECO:0007669"/>
    <property type="project" value="UniProtKB-ARBA"/>
</dbReference>
<dbReference type="GO" id="GO:0005737">
    <property type="term" value="C:cytoplasm"/>
    <property type="evidence" value="ECO:0007669"/>
    <property type="project" value="TreeGrafter"/>
</dbReference>
<dbReference type="SMART" id="SM00220">
    <property type="entry name" value="S_TKc"/>
    <property type="match status" value="1"/>
</dbReference>
<evidence type="ECO:0000256" key="4">
    <source>
        <dbReference type="RuleBase" id="RU000304"/>
    </source>
</evidence>
<proteinExistence type="inferred from homology"/>
<protein>
    <recommendedName>
        <fullName evidence="5">Protein kinase domain-containing protein</fullName>
    </recommendedName>
</protein>
<evidence type="ECO:0000259" key="5">
    <source>
        <dbReference type="PROSITE" id="PS50011"/>
    </source>
</evidence>
<dbReference type="AlphaFoldDB" id="A0A8J5Q1N9"/>
<reference evidence="6 7" key="1">
    <citation type="journal article" date="2021" name="DNA Res.">
        <title>Genome analysis of Candida subhashii reveals its hybrid nature and dual mitochondrial genome conformations.</title>
        <authorList>
            <person name="Mixao V."/>
            <person name="Hegedusova E."/>
            <person name="Saus E."/>
            <person name="Pryszcz L.P."/>
            <person name="Cillingova A."/>
            <person name="Nosek J."/>
            <person name="Gabaldon T."/>
        </authorList>
    </citation>
    <scope>NUCLEOTIDE SEQUENCE [LARGE SCALE GENOMIC DNA]</scope>
    <source>
        <strain evidence="6 7">CBS 10753</strain>
    </source>
</reference>
<evidence type="ECO:0000256" key="1">
    <source>
        <dbReference type="ARBA" id="ARBA00022741"/>
    </source>
</evidence>
<accession>A0A8J5Q1N9</accession>
<keyword evidence="4" id="KW-0723">Serine/threonine-protein kinase</keyword>
<dbReference type="PROSITE" id="PS00108">
    <property type="entry name" value="PROTEIN_KINASE_ST"/>
    <property type="match status" value="1"/>
</dbReference>
<keyword evidence="4" id="KW-0418">Kinase</keyword>
<gene>
    <name evidence="6" type="ORF">J8A68_005910</name>
</gene>
<organism evidence="6 7">
    <name type="scientific">[Candida] subhashii</name>
    <dbReference type="NCBI Taxonomy" id="561895"/>
    <lineage>
        <taxon>Eukaryota</taxon>
        <taxon>Fungi</taxon>
        <taxon>Dikarya</taxon>
        <taxon>Ascomycota</taxon>
        <taxon>Saccharomycotina</taxon>
        <taxon>Pichiomycetes</taxon>
        <taxon>Debaryomycetaceae</taxon>
        <taxon>Spathaspora</taxon>
    </lineage>
</organism>
<dbReference type="EMBL" id="JAGSYN010000276">
    <property type="protein sequence ID" value="KAG7660644.1"/>
    <property type="molecule type" value="Genomic_DNA"/>
</dbReference>
<comment type="caution">
    <text evidence="6">The sequence shown here is derived from an EMBL/GenBank/DDBJ whole genome shotgun (WGS) entry which is preliminary data.</text>
</comment>
<dbReference type="GO" id="GO:0044773">
    <property type="term" value="P:mitotic DNA damage checkpoint signaling"/>
    <property type="evidence" value="ECO:0007669"/>
    <property type="project" value="TreeGrafter"/>
</dbReference>
<sequence>MGFSELFKSDKRIRKFSRNDIKLQALGNGISGYVELFQSKSDPDFYYAVKTYHCKEIYESKTEYRDRVLCEYNILSKLDHPNIIKVFKYDVSFSGTTVKFYMNAGTSNLSQLIKSIPEHKYNIQEMICIWRQLCEGVNYLHHKDICHRDLKLENLVFDIQHSTLKIIDFATAEQITKTKPYSVGIVGSELYLAPETYSSIKYNGKKADIWSVGIILYYLINRKYPWKSARWSDPTYTAFKQENKVHSVEQIKDGFPDPEFNDSGLEIGKASVLRYLPFTAYELTSQIFESDPEKRIDIGEFYKYEWFNDIKYCHDNETCGINHEQLHREVKQIKSI</sequence>
<feature type="binding site" evidence="3">
    <location>
        <position position="50"/>
    </location>
    <ligand>
        <name>ATP</name>
        <dbReference type="ChEBI" id="CHEBI:30616"/>
    </ligand>
</feature>
<keyword evidence="1 3" id="KW-0547">Nucleotide-binding</keyword>
<name>A0A8J5Q1N9_9ASCO</name>
<dbReference type="GO" id="GO:0004674">
    <property type="term" value="F:protein serine/threonine kinase activity"/>
    <property type="evidence" value="ECO:0007669"/>
    <property type="project" value="UniProtKB-KW"/>
</dbReference>
<dbReference type="InterPro" id="IPR000719">
    <property type="entry name" value="Prot_kinase_dom"/>
</dbReference>